<evidence type="ECO:0000313" key="1">
    <source>
        <dbReference type="EMBL" id="GAA0814286.1"/>
    </source>
</evidence>
<sequence>MNNKTKSILCKEDPVFKTLAPNGSFLRGCLNVSKWDDMNANTNSLAHYNLRLSISKTLQVIDTNEDVSSPLIYLLTSSPQFLTAKDVIHGFKSMELLLIRHYSEKQAEAYCRGARTFFKDFSEPYQSNVIIQKAYSPSLISNLAIYQPNQEVDLFEIQVNRSFQRVFVDPDYFPGLFIEDSLLVDILTNLESTSKDFPKEYSTIASFRSLLNELKELPSDNPVISLLNSKTSNITPELLLEALYSLEKALHTVNSNRKLHQVSILFRSLLFSDVLKTPSLLAIKNSFQTNFNTKGKLKFKPTYSINIDGRPFKIDSFKIPSLALTGGVVDYCLSKLELESKKNSSKNTGKHSHIISQTPLLFEFLHKINCNDFANAHLMLSKVVGSLTAPQIKLGLKDIEFIIIEHFPEQSCELLELFKQFLGLCDIPTKNGKLITEINIESLIESNEAIETMSFKIYRKHNGRKRQSDYLLNISKIESLITPNGILQKSLLNLQNKGLENALVSTTLSNLDQTLTYIVNSNIKSPLLKNVLKSPIEALTQRDFRLAFVELENIIDAIGIQVKSAKSQAIRTFLNKYAGKINNKIEIKNCGFNSKFNASKERSAPKLLEPVDENGEPLVSPIQKQHLSSTELRKEIKNYIEQPIEQILKAANQEISLYKKLLGSFDKYTNKDELGQYEFHIADEITQLVLDDQQGYSHHKINLRSKALIEKYSAELVCASYLRHQTKQGVSEQVCCTNKDELIPDFVEHWYGKTSSGMRDFFYSGLLLPRNILLVCFIRLVIRTTWNKDVITQLTRKDLPDSLPDGEFVLCGFKDKVDKPTFEIKIEPHEKEIRDVVALLIQHHENMVILGLSPKTVWETPSSTSLNFLSSDTVNKFCNHYTLPKFTMELLAKHQINLRKGIDGSLINSQRERNHASSSVTSSYLSHPIALLEYEAKNADFQRRLETTVQFRHKESKIEKYNLNRNNVDETLIISPNDSSKEDFPDWYLLPDGSSCMDIFSPVDRSKRDSVCKGRKCHSGEGCEFNRVQLGKSEFILTLRQQSFFISRGESLLDKHGREYFDEYIAPNMRFTFGLAKYVELVNPVLFKEAKGEIQDEN</sequence>
<comment type="caution">
    <text evidence="1">The sequence shown here is derived from an EMBL/GenBank/DDBJ whole genome shotgun (WGS) entry which is preliminary data.</text>
</comment>
<organism evidence="1 2">
    <name type="scientific">Colwellia asteriadis</name>
    <dbReference type="NCBI Taxonomy" id="517723"/>
    <lineage>
        <taxon>Bacteria</taxon>
        <taxon>Pseudomonadati</taxon>
        <taxon>Pseudomonadota</taxon>
        <taxon>Gammaproteobacteria</taxon>
        <taxon>Alteromonadales</taxon>
        <taxon>Colwelliaceae</taxon>
        <taxon>Colwellia</taxon>
    </lineage>
</organism>
<name>A0ABP3WEJ4_9GAMM</name>
<keyword evidence="2" id="KW-1185">Reference proteome</keyword>
<dbReference type="RefSeq" id="WP_343815937.1">
    <property type="nucleotide sequence ID" value="NZ_BAAAFA010000003.1"/>
</dbReference>
<dbReference type="Proteomes" id="UP001500021">
    <property type="component" value="Unassembled WGS sequence"/>
</dbReference>
<dbReference type="EMBL" id="BAAAFA010000003">
    <property type="protein sequence ID" value="GAA0814286.1"/>
    <property type="molecule type" value="Genomic_DNA"/>
</dbReference>
<proteinExistence type="predicted"/>
<gene>
    <name evidence="1" type="ORF">GCM10009111_10960</name>
</gene>
<reference evidence="2" key="1">
    <citation type="journal article" date="2019" name="Int. J. Syst. Evol. Microbiol.">
        <title>The Global Catalogue of Microorganisms (GCM) 10K type strain sequencing project: providing services to taxonomists for standard genome sequencing and annotation.</title>
        <authorList>
            <consortium name="The Broad Institute Genomics Platform"/>
            <consortium name="The Broad Institute Genome Sequencing Center for Infectious Disease"/>
            <person name="Wu L."/>
            <person name="Ma J."/>
        </authorList>
    </citation>
    <scope>NUCLEOTIDE SEQUENCE [LARGE SCALE GENOMIC DNA]</scope>
    <source>
        <strain evidence="2">JCM 15608</strain>
    </source>
</reference>
<protein>
    <submittedName>
        <fullName evidence="1">Uncharacterized protein</fullName>
    </submittedName>
</protein>
<evidence type="ECO:0000313" key="2">
    <source>
        <dbReference type="Proteomes" id="UP001500021"/>
    </source>
</evidence>
<accession>A0ABP3WEJ4</accession>